<keyword evidence="3" id="KW-1185">Reference proteome</keyword>
<gene>
    <name evidence="2" type="ORF">BS47DRAFT_1305414</name>
</gene>
<dbReference type="Pfam" id="PF18314">
    <property type="entry name" value="FAS_I_H"/>
    <property type="match status" value="1"/>
</dbReference>
<dbReference type="OrthoDB" id="3039468at2759"/>
<feature type="domain" description="Fatty acid synthase type I helical" evidence="1">
    <location>
        <begin position="18"/>
        <end position="69"/>
    </location>
</feature>
<dbReference type="Gene3D" id="3.40.50.720">
    <property type="entry name" value="NAD(P)-binding Rossmann-like Domain"/>
    <property type="match status" value="1"/>
</dbReference>
<organism evidence="2 3">
    <name type="scientific">Hydnum rufescens UP504</name>
    <dbReference type="NCBI Taxonomy" id="1448309"/>
    <lineage>
        <taxon>Eukaryota</taxon>
        <taxon>Fungi</taxon>
        <taxon>Dikarya</taxon>
        <taxon>Basidiomycota</taxon>
        <taxon>Agaricomycotina</taxon>
        <taxon>Agaricomycetes</taxon>
        <taxon>Cantharellales</taxon>
        <taxon>Hydnaceae</taxon>
        <taxon>Hydnum</taxon>
    </lineage>
</organism>
<dbReference type="AlphaFoldDB" id="A0A9P6AIE0"/>
<evidence type="ECO:0000313" key="3">
    <source>
        <dbReference type="Proteomes" id="UP000886523"/>
    </source>
</evidence>
<protein>
    <recommendedName>
        <fullName evidence="1">Fatty acid synthase type I helical domain-containing protein</fullName>
    </recommendedName>
</protein>
<evidence type="ECO:0000313" key="2">
    <source>
        <dbReference type="EMBL" id="KAF9506293.1"/>
    </source>
</evidence>
<accession>A0A9P6AIE0</accession>
<dbReference type="Proteomes" id="UP000886523">
    <property type="component" value="Unassembled WGS sequence"/>
</dbReference>
<dbReference type="EMBL" id="MU129116">
    <property type="protein sequence ID" value="KAF9506293.1"/>
    <property type="molecule type" value="Genomic_DNA"/>
</dbReference>
<reference evidence="2" key="1">
    <citation type="journal article" date="2020" name="Nat. Commun.">
        <title>Large-scale genome sequencing of mycorrhizal fungi provides insights into the early evolution of symbiotic traits.</title>
        <authorList>
            <person name="Miyauchi S."/>
            <person name="Kiss E."/>
            <person name="Kuo A."/>
            <person name="Drula E."/>
            <person name="Kohler A."/>
            <person name="Sanchez-Garcia M."/>
            <person name="Morin E."/>
            <person name="Andreopoulos B."/>
            <person name="Barry K.W."/>
            <person name="Bonito G."/>
            <person name="Buee M."/>
            <person name="Carver A."/>
            <person name="Chen C."/>
            <person name="Cichocki N."/>
            <person name="Clum A."/>
            <person name="Culley D."/>
            <person name="Crous P.W."/>
            <person name="Fauchery L."/>
            <person name="Girlanda M."/>
            <person name="Hayes R.D."/>
            <person name="Keri Z."/>
            <person name="LaButti K."/>
            <person name="Lipzen A."/>
            <person name="Lombard V."/>
            <person name="Magnuson J."/>
            <person name="Maillard F."/>
            <person name="Murat C."/>
            <person name="Nolan M."/>
            <person name="Ohm R.A."/>
            <person name="Pangilinan J."/>
            <person name="Pereira M.F."/>
            <person name="Perotto S."/>
            <person name="Peter M."/>
            <person name="Pfister S."/>
            <person name="Riley R."/>
            <person name="Sitrit Y."/>
            <person name="Stielow J.B."/>
            <person name="Szollosi G."/>
            <person name="Zifcakova L."/>
            <person name="Stursova M."/>
            <person name="Spatafora J.W."/>
            <person name="Tedersoo L."/>
            <person name="Vaario L.M."/>
            <person name="Yamada A."/>
            <person name="Yan M."/>
            <person name="Wang P."/>
            <person name="Xu J."/>
            <person name="Bruns T."/>
            <person name="Baldrian P."/>
            <person name="Vilgalys R."/>
            <person name="Dunand C."/>
            <person name="Henrissat B."/>
            <person name="Grigoriev I.V."/>
            <person name="Hibbett D."/>
            <person name="Nagy L.G."/>
            <person name="Martin F.M."/>
        </authorList>
    </citation>
    <scope>NUCLEOTIDE SEQUENCE</scope>
    <source>
        <strain evidence="2">UP504</strain>
    </source>
</reference>
<sequence>MWYDILHGCISTVDCRITDKSLLEYMQYYVDCCNPGHGETYQLGKEFSQQLINNCQEALGEPPLYKDSACNLLLWVNKTNTARGFSDVPYRSSHGSDTCQAGQTLPLISKGMSF</sequence>
<evidence type="ECO:0000259" key="1">
    <source>
        <dbReference type="Pfam" id="PF18314"/>
    </source>
</evidence>
<dbReference type="InterPro" id="IPR041550">
    <property type="entry name" value="FASI_helical"/>
</dbReference>
<proteinExistence type="predicted"/>
<name>A0A9P6AIE0_9AGAM</name>
<comment type="caution">
    <text evidence="2">The sequence shown here is derived from an EMBL/GenBank/DDBJ whole genome shotgun (WGS) entry which is preliminary data.</text>
</comment>